<feature type="region of interest" description="Disordered" evidence="5">
    <location>
        <begin position="933"/>
        <end position="952"/>
    </location>
</feature>
<proteinExistence type="predicted"/>
<dbReference type="EMBL" id="OZ019911">
    <property type="protein sequence ID" value="CAK9212895.1"/>
    <property type="molecule type" value="Genomic_DNA"/>
</dbReference>
<feature type="compositionally biased region" description="Acidic residues" evidence="5">
    <location>
        <begin position="939"/>
        <end position="952"/>
    </location>
</feature>
<feature type="domain" description="Uso1/p115-like vesicle tethering protein C-terminal" evidence="7">
    <location>
        <begin position="820"/>
        <end position="950"/>
    </location>
</feature>
<dbReference type="Pfam" id="PF04869">
    <property type="entry name" value="Uso1_p115_head"/>
    <property type="match status" value="1"/>
</dbReference>
<evidence type="ECO:0000259" key="6">
    <source>
        <dbReference type="Pfam" id="PF04869"/>
    </source>
</evidence>
<evidence type="ECO:0000256" key="1">
    <source>
        <dbReference type="ARBA" id="ARBA00004555"/>
    </source>
</evidence>
<sequence>MAFKLGPLNLNAVAQGVGGLVFGSGNKSPEDDDGGVEELLERISNGKLADDRRNAMAELEVAVAENRAAKLAFGAMGFPILMAVFREERDDLEMVRGALETLLHALTTEERMYKEADQVQPGLVNSELLAREPDSIALVLSLLDETDFYVRYHTLQLLTALLTNCPARLQDVIVATPQGIPRLMDMMLEREVIRNEALIVLAYLTRSAEEIQKIVVFEGAFDRLISIIKEEGGSEGSIIVQDCLELLNNLLRNNPSNQIFLRETLGLQPIASLLKLRKGSADGFTQQKSVNLLCALETVALLLAGGPNAKPGKDANIVANQTLFAQNKLLDILLALCVEGRVSAVAIRCSALRCIGDLVAWHHGNQDLLGSKVIGEDADSEPALNCVLRLLLRSTNLSECIAAEYVFKCFCEGNPDGQTMLASTITPLPQSHGRGNNRVVENEKQMSFGSILVQALISSDGRNDIEASCRAASVLSHILNGNVQCKERVLKIPLEIPSSSFSPPELLMPRCMRYLAAAVPSTSSINESPGSIWLQPVLLRLLVTWLVDCPLAVSSFLDPPAHLPFLVDLTASSGSLASVHVAGLAAVLLGACIIFNSEQGSKDATVVVDIISQRVGLTNYFSKWEEMEKSSLFVSATSASRLPKPLTRLTAAAAAAGDGMISIPSDHQQQVQSFSNENLLEPLVTTFYDAEFVVFIKQLEPVVRERIVDIFAHPKSRVMVDTLGFEPQKGETDNDYIQRLRTSLQNQAQEMQNLLERNSALVEDLLASSNGTEASKVGEEKALRASIHSQGGGVSKAEVESLKQQLEVAQQWVEAVQNEKQGLELEYQQFKQIALDKENDFRGLSDAYNALEQDNVRLEQELKTLRAALQEGGMVSVSPSSAELETAREAGRQEAQKDSEGELNDLLVCLGQEETKVERLRARLEELGEDVEKLLEGIGDQEGEAEDEDVDE</sequence>
<name>A0ABP0U4S1_9BRYO</name>
<evidence type="ECO:0000313" key="9">
    <source>
        <dbReference type="Proteomes" id="UP001497512"/>
    </source>
</evidence>
<keyword evidence="3 4" id="KW-0175">Coiled coil</keyword>
<dbReference type="PANTHER" id="PTHR10013">
    <property type="entry name" value="GENERAL VESICULAR TRANSPORT FACTOR P115"/>
    <property type="match status" value="1"/>
</dbReference>
<dbReference type="InterPro" id="IPR024095">
    <property type="entry name" value="Vesicle_P115"/>
</dbReference>
<keyword evidence="9" id="KW-1185">Reference proteome</keyword>
<dbReference type="PANTHER" id="PTHR10013:SF0">
    <property type="entry name" value="GENERAL VESICULAR TRANSPORT FACTOR P115"/>
    <property type="match status" value="1"/>
</dbReference>
<evidence type="ECO:0000259" key="7">
    <source>
        <dbReference type="Pfam" id="PF04871"/>
    </source>
</evidence>
<feature type="domain" description="Vesicle tethering protein Uso1/P115-like head" evidence="6">
    <location>
        <begin position="384"/>
        <end position="640"/>
    </location>
</feature>
<dbReference type="Pfam" id="PF04871">
    <property type="entry name" value="Uso1_p115_C"/>
    <property type="match status" value="1"/>
</dbReference>
<accession>A0ABP0U4S1</accession>
<keyword evidence="2" id="KW-0333">Golgi apparatus</keyword>
<evidence type="ECO:0008006" key="10">
    <source>
        <dbReference type="Google" id="ProtNLM"/>
    </source>
</evidence>
<evidence type="ECO:0000256" key="5">
    <source>
        <dbReference type="SAM" id="MobiDB-lite"/>
    </source>
</evidence>
<dbReference type="Gene3D" id="1.25.10.10">
    <property type="entry name" value="Leucine-rich Repeat Variant"/>
    <property type="match status" value="1"/>
</dbReference>
<feature type="coiled-coil region" evidence="4">
    <location>
        <begin position="799"/>
        <end position="868"/>
    </location>
</feature>
<dbReference type="InterPro" id="IPR006955">
    <property type="entry name" value="Uso1_p115_C"/>
</dbReference>
<dbReference type="SUPFAM" id="SSF48371">
    <property type="entry name" value="ARM repeat"/>
    <property type="match status" value="1"/>
</dbReference>
<evidence type="ECO:0000256" key="3">
    <source>
        <dbReference type="ARBA" id="ARBA00023054"/>
    </source>
</evidence>
<dbReference type="Proteomes" id="UP001497512">
    <property type="component" value="Chromosome 19"/>
</dbReference>
<protein>
    <recommendedName>
        <fullName evidence="10">Golgin candidate 6</fullName>
    </recommendedName>
</protein>
<feature type="region of interest" description="Disordered" evidence="5">
    <location>
        <begin position="874"/>
        <end position="899"/>
    </location>
</feature>
<comment type="subcellular location">
    <subcellularLocation>
        <location evidence="1">Golgi apparatus</location>
    </subcellularLocation>
</comment>
<organism evidence="8 9">
    <name type="scientific">Sphagnum troendelagicum</name>
    <dbReference type="NCBI Taxonomy" id="128251"/>
    <lineage>
        <taxon>Eukaryota</taxon>
        <taxon>Viridiplantae</taxon>
        <taxon>Streptophyta</taxon>
        <taxon>Embryophyta</taxon>
        <taxon>Bryophyta</taxon>
        <taxon>Sphagnophytina</taxon>
        <taxon>Sphagnopsida</taxon>
        <taxon>Sphagnales</taxon>
        <taxon>Sphagnaceae</taxon>
        <taxon>Sphagnum</taxon>
    </lineage>
</organism>
<dbReference type="InterPro" id="IPR016024">
    <property type="entry name" value="ARM-type_fold"/>
</dbReference>
<evidence type="ECO:0000256" key="4">
    <source>
        <dbReference type="SAM" id="Coils"/>
    </source>
</evidence>
<gene>
    <name evidence="8" type="ORF">CSSPTR1EN2_LOCUS11465</name>
</gene>
<dbReference type="InterPro" id="IPR006953">
    <property type="entry name" value="Vesicle_Uso1_P115_head"/>
</dbReference>
<feature type="compositionally biased region" description="Basic and acidic residues" evidence="5">
    <location>
        <begin position="885"/>
        <end position="899"/>
    </location>
</feature>
<evidence type="ECO:0000256" key="2">
    <source>
        <dbReference type="ARBA" id="ARBA00023034"/>
    </source>
</evidence>
<feature type="coiled-coil region" evidence="4">
    <location>
        <begin position="737"/>
        <end position="764"/>
    </location>
</feature>
<dbReference type="InterPro" id="IPR011989">
    <property type="entry name" value="ARM-like"/>
</dbReference>
<reference evidence="8" key="1">
    <citation type="submission" date="2024-02" db="EMBL/GenBank/DDBJ databases">
        <authorList>
            <consortium name="ELIXIR-Norway"/>
            <consortium name="Elixir Norway"/>
        </authorList>
    </citation>
    <scope>NUCLEOTIDE SEQUENCE</scope>
</reference>
<evidence type="ECO:0000313" key="8">
    <source>
        <dbReference type="EMBL" id="CAK9212895.1"/>
    </source>
</evidence>